<sequence>MGYIIAPEPNVQPCHSRKLDTSTEQRYNNLCNVTSRQHIFVNQHNVPQLCSVQ</sequence>
<dbReference type="EMBL" id="JAIWYP010000001">
    <property type="protein sequence ID" value="KAH3881505.1"/>
    <property type="molecule type" value="Genomic_DNA"/>
</dbReference>
<gene>
    <name evidence="1" type="ORF">DPMN_005431</name>
</gene>
<reference evidence="1" key="2">
    <citation type="submission" date="2020-11" db="EMBL/GenBank/DDBJ databases">
        <authorList>
            <person name="McCartney M.A."/>
            <person name="Auch B."/>
            <person name="Kono T."/>
            <person name="Mallez S."/>
            <person name="Becker A."/>
            <person name="Gohl D.M."/>
            <person name="Silverstein K.A.T."/>
            <person name="Koren S."/>
            <person name="Bechman K.B."/>
            <person name="Herman A."/>
            <person name="Abrahante J.E."/>
            <person name="Garbe J."/>
        </authorList>
    </citation>
    <scope>NUCLEOTIDE SEQUENCE</scope>
    <source>
        <strain evidence="1">Duluth1</strain>
        <tissue evidence="1">Whole animal</tissue>
    </source>
</reference>
<dbReference type="Proteomes" id="UP000828390">
    <property type="component" value="Unassembled WGS sequence"/>
</dbReference>
<evidence type="ECO:0000313" key="2">
    <source>
        <dbReference type="Proteomes" id="UP000828390"/>
    </source>
</evidence>
<dbReference type="AlphaFoldDB" id="A0A9D4RWH4"/>
<reference evidence="1" key="1">
    <citation type="journal article" date="2019" name="bioRxiv">
        <title>The Genome of the Zebra Mussel, Dreissena polymorpha: A Resource for Invasive Species Research.</title>
        <authorList>
            <person name="McCartney M.A."/>
            <person name="Auch B."/>
            <person name="Kono T."/>
            <person name="Mallez S."/>
            <person name="Zhang Y."/>
            <person name="Obille A."/>
            <person name="Becker A."/>
            <person name="Abrahante J.E."/>
            <person name="Garbe J."/>
            <person name="Badalamenti J.P."/>
            <person name="Herman A."/>
            <person name="Mangelson H."/>
            <person name="Liachko I."/>
            <person name="Sullivan S."/>
            <person name="Sone E.D."/>
            <person name="Koren S."/>
            <person name="Silverstein K.A.T."/>
            <person name="Beckman K.B."/>
            <person name="Gohl D.M."/>
        </authorList>
    </citation>
    <scope>NUCLEOTIDE SEQUENCE</scope>
    <source>
        <strain evidence="1">Duluth1</strain>
        <tissue evidence="1">Whole animal</tissue>
    </source>
</reference>
<name>A0A9D4RWH4_DREPO</name>
<organism evidence="1 2">
    <name type="scientific">Dreissena polymorpha</name>
    <name type="common">Zebra mussel</name>
    <name type="synonym">Mytilus polymorpha</name>
    <dbReference type="NCBI Taxonomy" id="45954"/>
    <lineage>
        <taxon>Eukaryota</taxon>
        <taxon>Metazoa</taxon>
        <taxon>Spiralia</taxon>
        <taxon>Lophotrochozoa</taxon>
        <taxon>Mollusca</taxon>
        <taxon>Bivalvia</taxon>
        <taxon>Autobranchia</taxon>
        <taxon>Heteroconchia</taxon>
        <taxon>Euheterodonta</taxon>
        <taxon>Imparidentia</taxon>
        <taxon>Neoheterodontei</taxon>
        <taxon>Myida</taxon>
        <taxon>Dreissenoidea</taxon>
        <taxon>Dreissenidae</taxon>
        <taxon>Dreissena</taxon>
    </lineage>
</organism>
<accession>A0A9D4RWH4</accession>
<protein>
    <submittedName>
        <fullName evidence="1">Uncharacterized protein</fullName>
    </submittedName>
</protein>
<keyword evidence="2" id="KW-1185">Reference proteome</keyword>
<evidence type="ECO:0000313" key="1">
    <source>
        <dbReference type="EMBL" id="KAH3881505.1"/>
    </source>
</evidence>
<comment type="caution">
    <text evidence="1">The sequence shown here is derived from an EMBL/GenBank/DDBJ whole genome shotgun (WGS) entry which is preliminary data.</text>
</comment>
<proteinExistence type="predicted"/>